<dbReference type="Proteomes" id="UP000614272">
    <property type="component" value="Unassembled WGS sequence"/>
</dbReference>
<dbReference type="NCBIfam" id="TIGR04256">
    <property type="entry name" value="GxxExxY"/>
    <property type="match status" value="1"/>
</dbReference>
<gene>
    <name evidence="1" type="ORF">GCM10011357_29280</name>
</gene>
<keyword evidence="2" id="KW-1185">Reference proteome</keyword>
<sequence length="138" mass="16127">MEKNISDHEKHERHEKLLLKEECYRIQGAVYEVYRVMGCGFLESVYQECLERELRRQNIPFVAQQELALRYKGEPLVQTYRPDLICFDNVIVELKAVKEIDAKHKAQVINYLKATGKKLGLLVNFGEYPKASVTRLVL</sequence>
<protein>
    <submittedName>
        <fullName evidence="1">GTP-binding protein</fullName>
    </submittedName>
</protein>
<reference evidence="2" key="1">
    <citation type="journal article" date="2019" name="Int. J. Syst. Evol. Microbiol.">
        <title>The Global Catalogue of Microorganisms (GCM) 10K type strain sequencing project: providing services to taxonomists for standard genome sequencing and annotation.</title>
        <authorList>
            <consortium name="The Broad Institute Genomics Platform"/>
            <consortium name="The Broad Institute Genome Sequencing Center for Infectious Disease"/>
            <person name="Wu L."/>
            <person name="Ma J."/>
        </authorList>
    </citation>
    <scope>NUCLEOTIDE SEQUENCE [LARGE SCALE GENOMIC DNA]</scope>
    <source>
        <strain evidence="2">CGMCC 1.12923</strain>
    </source>
</reference>
<dbReference type="InterPro" id="IPR026350">
    <property type="entry name" value="GxxExxY"/>
</dbReference>
<evidence type="ECO:0000313" key="2">
    <source>
        <dbReference type="Proteomes" id="UP000614272"/>
    </source>
</evidence>
<name>A0ABQ1RJB3_9ALTE</name>
<evidence type="ECO:0000313" key="1">
    <source>
        <dbReference type="EMBL" id="GGD72420.1"/>
    </source>
</evidence>
<proteinExistence type="predicted"/>
<accession>A0ABQ1RJB3</accession>
<dbReference type="EMBL" id="BMGJ01000013">
    <property type="protein sequence ID" value="GGD72420.1"/>
    <property type="molecule type" value="Genomic_DNA"/>
</dbReference>
<dbReference type="RefSeq" id="WP_099036286.1">
    <property type="nucleotide sequence ID" value="NZ_BMGJ01000013.1"/>
</dbReference>
<comment type="caution">
    <text evidence="1">The sequence shown here is derived from an EMBL/GenBank/DDBJ whole genome shotgun (WGS) entry which is preliminary data.</text>
</comment>
<dbReference type="Pfam" id="PF13366">
    <property type="entry name" value="PDDEXK_3"/>
    <property type="match status" value="1"/>
</dbReference>
<organism evidence="1 2">
    <name type="scientific">Lacimicrobium alkaliphilum</name>
    <dbReference type="NCBI Taxonomy" id="1526571"/>
    <lineage>
        <taxon>Bacteria</taxon>
        <taxon>Pseudomonadati</taxon>
        <taxon>Pseudomonadota</taxon>
        <taxon>Gammaproteobacteria</taxon>
        <taxon>Alteromonadales</taxon>
        <taxon>Alteromonadaceae</taxon>
        <taxon>Lacimicrobium</taxon>
    </lineage>
</organism>